<feature type="domain" description="Aminoglycoside phosphotransferase" evidence="1">
    <location>
        <begin position="19"/>
        <end position="214"/>
    </location>
</feature>
<gene>
    <name evidence="2" type="ORF">EI545_12205</name>
</gene>
<protein>
    <recommendedName>
        <fullName evidence="1">Aminoglycoside phosphotransferase domain-containing protein</fullName>
    </recommendedName>
</protein>
<dbReference type="InterPro" id="IPR011009">
    <property type="entry name" value="Kinase-like_dom_sf"/>
</dbReference>
<proteinExistence type="predicted"/>
<evidence type="ECO:0000259" key="1">
    <source>
        <dbReference type="Pfam" id="PF01636"/>
    </source>
</evidence>
<dbReference type="AlphaFoldDB" id="A0A3S8U7I4"/>
<dbReference type="RefSeq" id="WP_125325723.1">
    <property type="nucleotide sequence ID" value="NZ_CP034328.1"/>
</dbReference>
<evidence type="ECO:0000313" key="2">
    <source>
        <dbReference type="EMBL" id="AZL59528.1"/>
    </source>
</evidence>
<dbReference type="Proteomes" id="UP000282002">
    <property type="component" value="Chromosome"/>
</dbReference>
<keyword evidence="3" id="KW-1185">Reference proteome</keyword>
<reference evidence="2 3" key="1">
    <citation type="submission" date="2018-12" db="EMBL/GenBank/DDBJ databases">
        <title>Complete genome sequencing of Tabrizicola sp. K13M18.</title>
        <authorList>
            <person name="Bae J.-W."/>
        </authorList>
    </citation>
    <scope>NUCLEOTIDE SEQUENCE [LARGE SCALE GENOMIC DNA]</scope>
    <source>
        <strain evidence="2 3">K13M18</strain>
    </source>
</reference>
<dbReference type="Gene3D" id="3.90.1200.10">
    <property type="match status" value="1"/>
</dbReference>
<name>A0A3S8U7I4_9RHOB</name>
<organism evidence="2 3">
    <name type="scientific">Tabrizicola piscis</name>
    <dbReference type="NCBI Taxonomy" id="2494374"/>
    <lineage>
        <taxon>Bacteria</taxon>
        <taxon>Pseudomonadati</taxon>
        <taxon>Pseudomonadota</taxon>
        <taxon>Alphaproteobacteria</taxon>
        <taxon>Rhodobacterales</taxon>
        <taxon>Paracoccaceae</taxon>
        <taxon>Tabrizicola</taxon>
    </lineage>
</organism>
<dbReference type="OrthoDB" id="7326703at2"/>
<dbReference type="SUPFAM" id="SSF56112">
    <property type="entry name" value="Protein kinase-like (PK-like)"/>
    <property type="match status" value="1"/>
</dbReference>
<dbReference type="EMBL" id="CP034328">
    <property type="protein sequence ID" value="AZL59528.1"/>
    <property type="molecule type" value="Genomic_DNA"/>
</dbReference>
<dbReference type="KEGG" id="taw:EI545_12205"/>
<evidence type="ECO:0000313" key="3">
    <source>
        <dbReference type="Proteomes" id="UP000282002"/>
    </source>
</evidence>
<sequence>MRPPIESWGVDADLAPLFGGHRNLAFVTLNVGSGQRLVFKSTRRSEDALSWLVSVQDIAEGVGLVVPKLIRNKNGKLTEGGWTCEPYLDGSHFTDDELSSVRPLVAELHAATSDIPQRPGFLSSRDLIEREYGGDVDLRAMPASLVVHCRNAWSAVSDQKQAVIHGDLNPGNLIRCTDGRTALIDWDECRRDLVLFDTAVLGEASDEEHSALFAWELACSWQIEPHYARQQASQL</sequence>
<dbReference type="Pfam" id="PF01636">
    <property type="entry name" value="APH"/>
    <property type="match status" value="1"/>
</dbReference>
<dbReference type="InterPro" id="IPR002575">
    <property type="entry name" value="Aminoglycoside_PTrfase"/>
</dbReference>
<accession>A0A3S8U7I4</accession>